<feature type="region of interest" description="Disordered" evidence="1">
    <location>
        <begin position="68"/>
        <end position="92"/>
    </location>
</feature>
<dbReference type="AlphaFoldDB" id="A0A7W8P3S4"/>
<name>A0A7W8P3S4_9BURK</name>
<dbReference type="Proteomes" id="UP000592820">
    <property type="component" value="Unassembled WGS sequence"/>
</dbReference>
<feature type="region of interest" description="Disordered" evidence="1">
    <location>
        <begin position="1"/>
        <end position="54"/>
    </location>
</feature>
<accession>A0A7W8P3S4</accession>
<evidence type="ECO:0000313" key="2">
    <source>
        <dbReference type="EMBL" id="MBB5401355.1"/>
    </source>
</evidence>
<protein>
    <submittedName>
        <fullName evidence="2">Uncharacterized protein</fullName>
    </submittedName>
</protein>
<organism evidence="2 3">
    <name type="scientific">Paraburkholderia youngii</name>
    <dbReference type="NCBI Taxonomy" id="2782701"/>
    <lineage>
        <taxon>Bacteria</taxon>
        <taxon>Pseudomonadati</taxon>
        <taxon>Pseudomonadota</taxon>
        <taxon>Betaproteobacteria</taxon>
        <taxon>Burkholderiales</taxon>
        <taxon>Burkholderiaceae</taxon>
        <taxon>Paraburkholderia</taxon>
    </lineage>
</organism>
<gene>
    <name evidence="2" type="ORF">HDG41_003420</name>
</gene>
<reference evidence="2 3" key="1">
    <citation type="submission" date="2020-08" db="EMBL/GenBank/DDBJ databases">
        <title>Genomic Encyclopedia of Type Strains, Phase IV (KMG-V): Genome sequencing to study the core and pangenomes of soil and plant-associated prokaryotes.</title>
        <authorList>
            <person name="Whitman W."/>
        </authorList>
    </citation>
    <scope>NUCLEOTIDE SEQUENCE [LARGE SCALE GENOMIC DNA]</scope>
    <source>
        <strain evidence="2 3">JPY162</strain>
    </source>
</reference>
<sequence>MAHEQRSLVQAMKDSVDSSRSLPRAKAQRGCAGRAQQRILSRRGARRQPVLPPVTAPRACLGDCGICARPAPPLAARRKRLPRAGSSGRIDG</sequence>
<evidence type="ECO:0000313" key="3">
    <source>
        <dbReference type="Proteomes" id="UP000592820"/>
    </source>
</evidence>
<evidence type="ECO:0000256" key="1">
    <source>
        <dbReference type="SAM" id="MobiDB-lite"/>
    </source>
</evidence>
<comment type="caution">
    <text evidence="2">The sequence shown here is derived from an EMBL/GenBank/DDBJ whole genome shotgun (WGS) entry which is preliminary data.</text>
</comment>
<dbReference type="EMBL" id="JACHDE010000005">
    <property type="protein sequence ID" value="MBB5401355.1"/>
    <property type="molecule type" value="Genomic_DNA"/>
</dbReference>
<proteinExistence type="predicted"/>